<dbReference type="Gene3D" id="3.40.50.2300">
    <property type="match status" value="1"/>
</dbReference>
<protein>
    <submittedName>
        <fullName evidence="4">Response regulator</fullName>
    </submittedName>
</protein>
<evidence type="ECO:0000259" key="3">
    <source>
        <dbReference type="PROSITE" id="PS50110"/>
    </source>
</evidence>
<dbReference type="InterPro" id="IPR001789">
    <property type="entry name" value="Sig_transdc_resp-reg_receiver"/>
</dbReference>
<reference evidence="4 5" key="1">
    <citation type="submission" date="2021-12" db="EMBL/GenBank/DDBJ databases">
        <title>Discovery of the Pendulisporaceae a myxobacterial family with distinct sporulation behavior and unique specialized metabolism.</title>
        <authorList>
            <person name="Garcia R."/>
            <person name="Popoff A."/>
            <person name="Bader C.D."/>
            <person name="Loehr J."/>
            <person name="Walesch S."/>
            <person name="Walt C."/>
            <person name="Boldt J."/>
            <person name="Bunk B."/>
            <person name="Haeckl F.J.F.P.J."/>
            <person name="Gunesch A.P."/>
            <person name="Birkelbach J."/>
            <person name="Nuebel U."/>
            <person name="Pietschmann T."/>
            <person name="Bach T."/>
            <person name="Mueller R."/>
        </authorList>
    </citation>
    <scope>NUCLEOTIDE SEQUENCE [LARGE SCALE GENOMIC DNA]</scope>
    <source>
        <strain evidence="4 5">MSr11954</strain>
    </source>
</reference>
<evidence type="ECO:0000313" key="4">
    <source>
        <dbReference type="EMBL" id="WXB20232.1"/>
    </source>
</evidence>
<feature type="modified residue" description="4-aspartylphosphate" evidence="2">
    <location>
        <position position="64"/>
    </location>
</feature>
<sequence length="134" mass="14607">MGSGAQRSILVVDDDADIRETLSMILEDEGYTVACASNGREALTYLRELCARGDNPPPNLILLDLMMPVMDGAEFCLHQRQDPRLAEIPVVIVTASGQAKEHASALHAKAFIYKPLALDTLLEKVEQCCSAPRP</sequence>
<dbReference type="PANTHER" id="PTHR44591:SF3">
    <property type="entry name" value="RESPONSE REGULATORY DOMAIN-CONTAINING PROTEIN"/>
    <property type="match status" value="1"/>
</dbReference>
<keyword evidence="1 2" id="KW-0597">Phosphoprotein</keyword>
<name>A0ABZ2MCJ1_9BACT</name>
<dbReference type="Pfam" id="PF00072">
    <property type="entry name" value="Response_reg"/>
    <property type="match status" value="1"/>
</dbReference>
<dbReference type="Proteomes" id="UP001370348">
    <property type="component" value="Chromosome"/>
</dbReference>
<dbReference type="SMART" id="SM00448">
    <property type="entry name" value="REC"/>
    <property type="match status" value="1"/>
</dbReference>
<dbReference type="PROSITE" id="PS50110">
    <property type="entry name" value="RESPONSE_REGULATORY"/>
    <property type="match status" value="1"/>
</dbReference>
<accession>A0ABZ2MCJ1</accession>
<organism evidence="4 5">
    <name type="scientific">Pendulispora albinea</name>
    <dbReference type="NCBI Taxonomy" id="2741071"/>
    <lineage>
        <taxon>Bacteria</taxon>
        <taxon>Pseudomonadati</taxon>
        <taxon>Myxococcota</taxon>
        <taxon>Myxococcia</taxon>
        <taxon>Myxococcales</taxon>
        <taxon>Sorangiineae</taxon>
        <taxon>Pendulisporaceae</taxon>
        <taxon>Pendulispora</taxon>
    </lineage>
</organism>
<dbReference type="PANTHER" id="PTHR44591">
    <property type="entry name" value="STRESS RESPONSE REGULATOR PROTEIN 1"/>
    <property type="match status" value="1"/>
</dbReference>
<dbReference type="EMBL" id="CP089984">
    <property type="protein sequence ID" value="WXB20232.1"/>
    <property type="molecule type" value="Genomic_DNA"/>
</dbReference>
<dbReference type="InterPro" id="IPR011006">
    <property type="entry name" value="CheY-like_superfamily"/>
</dbReference>
<proteinExistence type="predicted"/>
<gene>
    <name evidence="4" type="ORF">LZC94_23370</name>
</gene>
<evidence type="ECO:0000256" key="2">
    <source>
        <dbReference type="PROSITE-ProRule" id="PRU00169"/>
    </source>
</evidence>
<keyword evidence="5" id="KW-1185">Reference proteome</keyword>
<dbReference type="InterPro" id="IPR050595">
    <property type="entry name" value="Bact_response_regulator"/>
</dbReference>
<dbReference type="SUPFAM" id="SSF52172">
    <property type="entry name" value="CheY-like"/>
    <property type="match status" value="1"/>
</dbReference>
<evidence type="ECO:0000256" key="1">
    <source>
        <dbReference type="ARBA" id="ARBA00022553"/>
    </source>
</evidence>
<feature type="domain" description="Response regulatory" evidence="3">
    <location>
        <begin position="8"/>
        <end position="129"/>
    </location>
</feature>
<evidence type="ECO:0000313" key="5">
    <source>
        <dbReference type="Proteomes" id="UP001370348"/>
    </source>
</evidence>